<sequence length="273" mass="29915">MATTTSCCTAASTSRRRLSDLLQEQQEPLLLLHLLLQADHDDDDGATPAPAAAARSLLRGTTRLARRWADDVLAGCFPRRQRLRRLLPRPGRDDAASTCAHAQPADDGAVGCGRPPQLSPVSVLDLLSHDVPAHPGDDDGKPSTPGNSPSPPSTHDHDHDHDRDLPGKTHTVEGKRRRFQTKSAALFASACREWESESESVAAPLSLAADSSWAPSLQVERDLCGSPRRDCWRRLVVAGEQEARLVARSVEAMIFEEVRWEAVRDMLSLPQRR</sequence>
<reference evidence="3" key="2">
    <citation type="submission" date="2019-07" db="EMBL/GenBank/DDBJ databases">
        <authorList>
            <person name="Seetharam A."/>
            <person name="Woodhouse M."/>
            <person name="Cannon E."/>
        </authorList>
    </citation>
    <scope>NUCLEOTIDE SEQUENCE [LARGE SCALE GENOMIC DNA]</scope>
    <source>
        <strain evidence="3">cv. B73</strain>
    </source>
</reference>
<feature type="compositionally biased region" description="Basic and acidic residues" evidence="1">
    <location>
        <begin position="154"/>
        <end position="174"/>
    </location>
</feature>
<name>A0A1D6KGU6_MAIZE</name>
<reference evidence="3" key="3">
    <citation type="submission" date="2021-05" db="UniProtKB">
        <authorList>
            <consortium name="EnsemblPlants"/>
        </authorList>
    </citation>
    <scope>IDENTIFICATION</scope>
    <source>
        <strain evidence="3">cv. B73</strain>
    </source>
</reference>
<dbReference type="AlphaFoldDB" id="A0A1D6KGU6"/>
<feature type="compositionally biased region" description="Basic and acidic residues" evidence="1">
    <location>
        <begin position="127"/>
        <end position="141"/>
    </location>
</feature>
<dbReference type="Proteomes" id="UP000007305">
    <property type="component" value="Chromosome 1"/>
</dbReference>
<dbReference type="EMBL" id="CM007647">
    <property type="protein sequence ID" value="ONM02298.1"/>
    <property type="molecule type" value="Genomic_DNA"/>
</dbReference>
<dbReference type="ExpressionAtlas" id="A0A1D6KGU6">
    <property type="expression patterns" value="baseline and differential"/>
</dbReference>
<protein>
    <submittedName>
        <fullName evidence="2 3">Uncharacterized protein</fullName>
    </submittedName>
</protein>
<reference evidence="2 4" key="1">
    <citation type="submission" date="2015-12" db="EMBL/GenBank/DDBJ databases">
        <title>Update maize B73 reference genome by single molecule sequencing technologies.</title>
        <authorList>
            <consortium name="Maize Genome Sequencing Project"/>
            <person name="Ware D."/>
        </authorList>
    </citation>
    <scope>NUCLEOTIDE SEQUENCE [LARGE SCALE GENOMIC DNA]</scope>
    <source>
        <strain evidence="4">cv. B73</strain>
        <tissue evidence="2">Seedling</tissue>
    </source>
</reference>
<dbReference type="Gramene" id="Zm00001eb032880_T001">
    <property type="protein sequence ID" value="Zm00001eb032880_P001"/>
    <property type="gene ID" value="Zm00001eb032880"/>
</dbReference>
<dbReference type="OMA" id="WEWHGEA"/>
<proteinExistence type="predicted"/>
<dbReference type="PANTHER" id="PTHR36885:SF6">
    <property type="entry name" value="DUF4378 DOMAIN-CONTAINING PROTEIN"/>
    <property type="match status" value="1"/>
</dbReference>
<evidence type="ECO:0000256" key="1">
    <source>
        <dbReference type="SAM" id="MobiDB-lite"/>
    </source>
</evidence>
<evidence type="ECO:0000313" key="3">
    <source>
        <dbReference type="EnsemblPlants" id="Zm00001eb032880_P001"/>
    </source>
</evidence>
<dbReference type="PANTHER" id="PTHR36885">
    <property type="entry name" value="EXPRESSED PROTEIN"/>
    <property type="match status" value="1"/>
</dbReference>
<feature type="region of interest" description="Disordered" evidence="1">
    <location>
        <begin position="87"/>
        <end position="177"/>
    </location>
</feature>
<gene>
    <name evidence="2" type="ORF">ZEAMMB73_Zm00001d031195</name>
</gene>
<organism evidence="2">
    <name type="scientific">Zea mays</name>
    <name type="common">Maize</name>
    <dbReference type="NCBI Taxonomy" id="4577"/>
    <lineage>
        <taxon>Eukaryota</taxon>
        <taxon>Viridiplantae</taxon>
        <taxon>Streptophyta</taxon>
        <taxon>Embryophyta</taxon>
        <taxon>Tracheophyta</taxon>
        <taxon>Spermatophyta</taxon>
        <taxon>Magnoliopsida</taxon>
        <taxon>Liliopsida</taxon>
        <taxon>Poales</taxon>
        <taxon>Poaceae</taxon>
        <taxon>PACMAD clade</taxon>
        <taxon>Panicoideae</taxon>
        <taxon>Andropogonodae</taxon>
        <taxon>Andropogoneae</taxon>
        <taxon>Tripsacinae</taxon>
        <taxon>Zea</taxon>
    </lineage>
</organism>
<accession>A0A317YLB0</accession>
<evidence type="ECO:0000313" key="2">
    <source>
        <dbReference type="EMBL" id="ONM02298.1"/>
    </source>
</evidence>
<accession>A0A1D6KGU6</accession>
<evidence type="ECO:0000313" key="4">
    <source>
        <dbReference type="Proteomes" id="UP000007305"/>
    </source>
</evidence>
<dbReference type="EnsemblPlants" id="Zm00001eb032880_T001">
    <property type="protein sequence ID" value="Zm00001eb032880_P001"/>
    <property type="gene ID" value="Zm00001eb032880"/>
</dbReference>
<keyword evidence="4" id="KW-1185">Reference proteome</keyword>